<dbReference type="SUPFAM" id="SSF55347">
    <property type="entry name" value="Glyceraldehyde-3-phosphate dehydrogenase-like, C-terminal domain"/>
    <property type="match status" value="1"/>
</dbReference>
<protein>
    <recommendedName>
        <fullName evidence="3">Oxidoreductase</fullName>
    </recommendedName>
</protein>
<evidence type="ECO:0008006" key="3">
    <source>
        <dbReference type="Google" id="ProtNLM"/>
    </source>
</evidence>
<dbReference type="PANTHER" id="PTHR43054:SF1">
    <property type="entry name" value="SCYLLO-INOSITOL 2-DEHYDROGENASE (NADP(+)) IOLU"/>
    <property type="match status" value="1"/>
</dbReference>
<dbReference type="Gene3D" id="3.30.360.10">
    <property type="entry name" value="Dihydrodipicolinate Reductase, domain 2"/>
    <property type="match status" value="1"/>
</dbReference>
<comment type="caution">
    <text evidence="1">The sequence shown here is derived from an EMBL/GenBank/DDBJ whole genome shotgun (WGS) entry which is preliminary data.</text>
</comment>
<reference evidence="1 2" key="1">
    <citation type="journal article" date="2014" name="Int. J. Syst. Evol. Microbiol.">
        <title>Listeria floridensis sp. nov., Listeria aquatica sp. nov., Listeria cornellensis sp. nov., Listeria riparia sp. nov. and Listeria grandensis sp. nov., from agricultural and natural environments.</title>
        <authorList>
            <person name="den Bakker H.C."/>
            <person name="Warchocki S."/>
            <person name="Wright E.M."/>
            <person name="Allred A.F."/>
            <person name="Ahlstrom C."/>
            <person name="Manuel C.S."/>
            <person name="Stasiewicz M.J."/>
            <person name="Burrell A."/>
            <person name="Roof S."/>
            <person name="Strawn L."/>
            <person name="Fortes E.D."/>
            <person name="Nightingale K.K."/>
            <person name="Kephart D."/>
            <person name="Wiedmann M."/>
        </authorList>
    </citation>
    <scope>NUCLEOTIDE SEQUENCE [LARGE SCALE GENOMIC DNA]</scope>
    <source>
        <strain evidence="1 2">FSL S10-1187</strain>
    </source>
</reference>
<accession>A0ABP3AWC1</accession>
<dbReference type="PANTHER" id="PTHR43054">
    <property type="match status" value="1"/>
</dbReference>
<sequence>MGTIILEYGDFNVTIIQGKTSSSFLESEIYGEKGTLVIDPLTSIENLTFRGNHGEEKIELAEPIISNDMQFEAARFAEIIASNDTDGYTELAELGIKVLRLSNELRHQNGIYFDSEK</sequence>
<evidence type="ECO:0000313" key="1">
    <source>
        <dbReference type="EMBL" id="EUJ29163.1"/>
    </source>
</evidence>
<keyword evidence="2" id="KW-1185">Reference proteome</keyword>
<evidence type="ECO:0000313" key="2">
    <source>
        <dbReference type="Proteomes" id="UP000019249"/>
    </source>
</evidence>
<proteinExistence type="predicted"/>
<dbReference type="Proteomes" id="UP000019249">
    <property type="component" value="Unassembled WGS sequence"/>
</dbReference>
<name>A0ABP3AWC1_9LIST</name>
<dbReference type="EMBL" id="AODF01000026">
    <property type="protein sequence ID" value="EUJ29163.1"/>
    <property type="molecule type" value="Genomic_DNA"/>
</dbReference>
<organism evidence="1 2">
    <name type="scientific">Listeria floridensis FSL S10-1187</name>
    <dbReference type="NCBI Taxonomy" id="1265817"/>
    <lineage>
        <taxon>Bacteria</taxon>
        <taxon>Bacillati</taxon>
        <taxon>Bacillota</taxon>
        <taxon>Bacilli</taxon>
        <taxon>Bacillales</taxon>
        <taxon>Listeriaceae</taxon>
        <taxon>Listeria</taxon>
    </lineage>
</organism>
<gene>
    <name evidence="1" type="ORF">MFLO_11270</name>
</gene>